<feature type="non-terminal residue" evidence="1">
    <location>
        <position position="106"/>
    </location>
</feature>
<reference evidence="2" key="1">
    <citation type="journal article" date="2013" name="Science">
        <title>The Amborella genome and the evolution of flowering plants.</title>
        <authorList>
            <consortium name="Amborella Genome Project"/>
        </authorList>
    </citation>
    <scope>NUCLEOTIDE SEQUENCE [LARGE SCALE GENOMIC DNA]</scope>
</reference>
<keyword evidence="2" id="KW-1185">Reference proteome</keyword>
<dbReference type="EMBL" id="KI395590">
    <property type="protein sequence ID" value="ERM98063.1"/>
    <property type="molecule type" value="Genomic_DNA"/>
</dbReference>
<evidence type="ECO:0000313" key="2">
    <source>
        <dbReference type="Proteomes" id="UP000017836"/>
    </source>
</evidence>
<dbReference type="AlphaFoldDB" id="W1NRA6"/>
<accession>W1NRA6</accession>
<organism evidence="1 2">
    <name type="scientific">Amborella trichopoda</name>
    <dbReference type="NCBI Taxonomy" id="13333"/>
    <lineage>
        <taxon>Eukaryota</taxon>
        <taxon>Viridiplantae</taxon>
        <taxon>Streptophyta</taxon>
        <taxon>Embryophyta</taxon>
        <taxon>Tracheophyta</taxon>
        <taxon>Spermatophyta</taxon>
        <taxon>Magnoliopsida</taxon>
        <taxon>Amborellales</taxon>
        <taxon>Amborellaceae</taxon>
        <taxon>Amborella</taxon>
    </lineage>
</organism>
<dbReference type="Gramene" id="ERM98063">
    <property type="protein sequence ID" value="ERM98063"/>
    <property type="gene ID" value="AMTR_s00120p00130520"/>
</dbReference>
<feature type="non-terminal residue" evidence="1">
    <location>
        <position position="1"/>
    </location>
</feature>
<evidence type="ECO:0000313" key="1">
    <source>
        <dbReference type="EMBL" id="ERM98063.1"/>
    </source>
</evidence>
<dbReference type="HOGENOM" id="CLU_2229966_0_0_1"/>
<name>W1NRA6_AMBTC</name>
<protein>
    <recommendedName>
        <fullName evidence="3">RNase H type-1 domain-containing protein</fullName>
    </recommendedName>
</protein>
<dbReference type="Proteomes" id="UP000017836">
    <property type="component" value="Unassembled WGS sequence"/>
</dbReference>
<sequence length="106" mass="11965">GHLAMQHGLQQMRSPSLQVKLFDQSWGSSLAVERDSKNVMNWTNRMSTLPWSLKQVLEEVIELSGLPASYKYVSITWREANAKMDTLAKEGASPTKFLNFPPTVVK</sequence>
<proteinExistence type="predicted"/>
<gene>
    <name evidence="1" type="ORF">AMTR_s00120p00130520</name>
</gene>
<evidence type="ECO:0008006" key="3">
    <source>
        <dbReference type="Google" id="ProtNLM"/>
    </source>
</evidence>